<accession>A0ABU7XF44</accession>
<dbReference type="Pfam" id="PF03740">
    <property type="entry name" value="PdxJ"/>
    <property type="match status" value="1"/>
</dbReference>
<feature type="binding site" evidence="4">
    <location>
        <position position="54"/>
    </location>
    <ligand>
        <name>1-deoxy-D-xylulose 5-phosphate</name>
        <dbReference type="ChEBI" id="CHEBI:57792"/>
    </ligand>
</feature>
<dbReference type="HAMAP" id="MF_00279">
    <property type="entry name" value="PdxJ"/>
    <property type="match status" value="1"/>
</dbReference>
<keyword evidence="3 4" id="KW-0664">Pyridoxine biosynthesis</keyword>
<keyword evidence="1 4" id="KW-0963">Cytoplasm</keyword>
<reference evidence="6 7" key="1">
    <citation type="submission" date="2024-02" db="EMBL/GenBank/DDBJ databases">
        <authorList>
            <person name="Grouzdev D."/>
        </authorList>
    </citation>
    <scope>NUCLEOTIDE SEQUENCE [LARGE SCALE GENOMIC DNA]</scope>
    <source>
        <strain evidence="6 7">9N</strain>
    </source>
</reference>
<comment type="function">
    <text evidence="4">Catalyzes the complicated ring closure reaction between the two acyclic compounds 1-deoxy-D-xylulose-5-phosphate (DXP) and 3-amino-2-oxopropyl phosphate (1-amino-acetone-3-phosphate or AAP) to form pyridoxine 5'-phosphate (PNP) and inorganic phosphate.</text>
</comment>
<evidence type="ECO:0000313" key="7">
    <source>
        <dbReference type="Proteomes" id="UP001350748"/>
    </source>
</evidence>
<feature type="active site" description="Proton acceptor" evidence="4">
    <location>
        <position position="47"/>
    </location>
</feature>
<dbReference type="CDD" id="cd00003">
    <property type="entry name" value="PNPsynthase"/>
    <property type="match status" value="1"/>
</dbReference>
<feature type="binding site" evidence="4">
    <location>
        <position position="22"/>
    </location>
    <ligand>
        <name>3-amino-2-oxopropyl phosphate</name>
        <dbReference type="ChEBI" id="CHEBI:57279"/>
    </ligand>
</feature>
<evidence type="ECO:0000256" key="1">
    <source>
        <dbReference type="ARBA" id="ARBA00022490"/>
    </source>
</evidence>
<dbReference type="EMBL" id="JAZHYN010000007">
    <property type="protein sequence ID" value="MEF3365677.1"/>
    <property type="molecule type" value="Genomic_DNA"/>
</dbReference>
<feature type="active site" description="Proton donor" evidence="4">
    <location>
        <position position="198"/>
    </location>
</feature>
<dbReference type="InterPro" id="IPR036130">
    <property type="entry name" value="Pyridoxine-5'_phos_synth"/>
</dbReference>
<comment type="pathway">
    <text evidence="4">Cofactor biosynthesis; pyridoxine 5'-phosphate biosynthesis; pyridoxine 5'-phosphate from D-erythrose 4-phosphate: step 5/5.</text>
</comment>
<keyword evidence="7" id="KW-1185">Reference proteome</keyword>
<keyword evidence="2 4" id="KW-0808">Transferase</keyword>
<evidence type="ECO:0000256" key="3">
    <source>
        <dbReference type="ARBA" id="ARBA00023096"/>
    </source>
</evidence>
<gene>
    <name evidence="4" type="primary">pdxJ</name>
    <name evidence="6" type="ORF">V3H18_03925</name>
</gene>
<feature type="binding site" evidence="4">
    <location>
        <begin position="13"/>
        <end position="14"/>
    </location>
    <ligand>
        <name>1-deoxy-D-xylulose 5-phosphate</name>
        <dbReference type="ChEBI" id="CHEBI:57792"/>
    </ligand>
</feature>
<dbReference type="RefSeq" id="WP_332080601.1">
    <property type="nucleotide sequence ID" value="NZ_JAZHYN010000007.1"/>
</dbReference>
<organism evidence="6 7">
    <name type="scientific">Methylocystis borbori</name>
    <dbReference type="NCBI Taxonomy" id="3118750"/>
    <lineage>
        <taxon>Bacteria</taxon>
        <taxon>Pseudomonadati</taxon>
        <taxon>Pseudomonadota</taxon>
        <taxon>Alphaproteobacteria</taxon>
        <taxon>Hyphomicrobiales</taxon>
        <taxon>Methylocystaceae</taxon>
        <taxon>Methylocystis</taxon>
    </lineage>
</organism>
<dbReference type="PANTHER" id="PTHR30456">
    <property type="entry name" value="PYRIDOXINE 5'-PHOSPHATE SYNTHASE"/>
    <property type="match status" value="1"/>
</dbReference>
<feature type="binding site" evidence="4">
    <location>
        <position position="11"/>
    </location>
    <ligand>
        <name>3-amino-2-oxopropyl phosphate</name>
        <dbReference type="ChEBI" id="CHEBI:57279"/>
    </ligand>
</feature>
<dbReference type="InterPro" id="IPR004569">
    <property type="entry name" value="PyrdxlP_synth_PdxJ"/>
</dbReference>
<dbReference type="NCBIfam" id="TIGR00559">
    <property type="entry name" value="pdxJ"/>
    <property type="match status" value="1"/>
</dbReference>
<dbReference type="Gene3D" id="3.20.20.70">
    <property type="entry name" value="Aldolase class I"/>
    <property type="match status" value="1"/>
</dbReference>
<evidence type="ECO:0000256" key="5">
    <source>
        <dbReference type="NCBIfam" id="TIGR00559"/>
    </source>
</evidence>
<comment type="similarity">
    <text evidence="4">Belongs to the PNP synthase family.</text>
</comment>
<feature type="binding site" evidence="4">
    <location>
        <begin position="220"/>
        <end position="221"/>
    </location>
    <ligand>
        <name>3-amino-2-oxopropyl phosphate</name>
        <dbReference type="ChEBI" id="CHEBI:57279"/>
    </ligand>
</feature>
<sequence>MSPKPLRLGVNVDHVATVRNARGGPRPDPVRAALLAIEAGADGITAHLREDRRHITDADMARLKAAISKPLNFEMAATDQMLDVALATAPHAVCLVPEKRTERTTEGGLDVVGGHDYFIPFVDELSRAGVRVSLFIEPSLEAIDAAVSIKAPVVELHTGAWCHAVEVGDHDRAEREFARVVEAAAYGAERGLEIHAGHGLDYDTARRVSALPQIVELNIGHFLIGEAIFVGLEEAISRMRRAMEEGRAQAP</sequence>
<proteinExistence type="inferred from homology"/>
<feature type="binding site" evidence="4">
    <location>
        <position position="49"/>
    </location>
    <ligand>
        <name>1-deoxy-D-xylulose 5-phosphate</name>
        <dbReference type="ChEBI" id="CHEBI:57792"/>
    </ligand>
</feature>
<comment type="catalytic activity">
    <reaction evidence="4">
        <text>3-amino-2-oxopropyl phosphate + 1-deoxy-D-xylulose 5-phosphate = pyridoxine 5'-phosphate + phosphate + 2 H2O + H(+)</text>
        <dbReference type="Rhea" id="RHEA:15265"/>
        <dbReference type="ChEBI" id="CHEBI:15377"/>
        <dbReference type="ChEBI" id="CHEBI:15378"/>
        <dbReference type="ChEBI" id="CHEBI:43474"/>
        <dbReference type="ChEBI" id="CHEBI:57279"/>
        <dbReference type="ChEBI" id="CHEBI:57792"/>
        <dbReference type="ChEBI" id="CHEBI:58589"/>
        <dbReference type="EC" id="2.6.99.2"/>
    </reaction>
</comment>
<dbReference type="GO" id="GO:0033856">
    <property type="term" value="F:pyridoxine 5'-phosphate synthase activity"/>
    <property type="evidence" value="ECO:0007669"/>
    <property type="project" value="UniProtKB-EC"/>
</dbReference>
<dbReference type="EC" id="2.6.99.2" evidence="4 5"/>
<evidence type="ECO:0000256" key="4">
    <source>
        <dbReference type="HAMAP-Rule" id="MF_00279"/>
    </source>
</evidence>
<dbReference type="NCBIfam" id="NF003625">
    <property type="entry name" value="PRK05265.1-3"/>
    <property type="match status" value="1"/>
</dbReference>
<dbReference type="Proteomes" id="UP001350748">
    <property type="component" value="Unassembled WGS sequence"/>
</dbReference>
<feature type="binding site" evidence="4">
    <location>
        <position position="104"/>
    </location>
    <ligand>
        <name>1-deoxy-D-xylulose 5-phosphate</name>
        <dbReference type="ChEBI" id="CHEBI:57792"/>
    </ligand>
</feature>
<feature type="site" description="Transition state stabilizer" evidence="4">
    <location>
        <position position="155"/>
    </location>
</feature>
<dbReference type="SUPFAM" id="SSF63892">
    <property type="entry name" value="Pyridoxine 5'-phosphate synthase"/>
    <property type="match status" value="1"/>
</dbReference>
<dbReference type="NCBIfam" id="NF003624">
    <property type="entry name" value="PRK05265.1-2"/>
    <property type="match status" value="1"/>
</dbReference>
<protein>
    <recommendedName>
        <fullName evidence="4 5">Pyridoxine 5'-phosphate synthase</fullName>
        <shortName evidence="4">PNP synthase</shortName>
        <ecNumber evidence="4 5">2.6.99.2</ecNumber>
    </recommendedName>
</protein>
<dbReference type="InterPro" id="IPR013785">
    <property type="entry name" value="Aldolase_TIM"/>
</dbReference>
<comment type="caution">
    <text evidence="6">The sequence shown here is derived from an EMBL/GenBank/DDBJ whole genome shotgun (WGS) entry which is preliminary data.</text>
</comment>
<dbReference type="NCBIfam" id="NF003627">
    <property type="entry name" value="PRK05265.1-5"/>
    <property type="match status" value="1"/>
</dbReference>
<name>A0ABU7XF44_9HYPH</name>
<dbReference type="PANTHER" id="PTHR30456:SF0">
    <property type="entry name" value="PYRIDOXINE 5'-PHOSPHATE SYNTHASE"/>
    <property type="match status" value="1"/>
</dbReference>
<comment type="subcellular location">
    <subcellularLocation>
        <location evidence="4">Cytoplasm</location>
    </subcellularLocation>
</comment>
<evidence type="ECO:0000256" key="2">
    <source>
        <dbReference type="ARBA" id="ARBA00022679"/>
    </source>
</evidence>
<comment type="subunit">
    <text evidence="4">Homooctamer; tetramer of dimers.</text>
</comment>
<evidence type="ECO:0000313" key="6">
    <source>
        <dbReference type="EMBL" id="MEF3365677.1"/>
    </source>
</evidence>
<feature type="binding site" evidence="4">
    <location>
        <position position="199"/>
    </location>
    <ligand>
        <name>3-amino-2-oxopropyl phosphate</name>
        <dbReference type="ChEBI" id="CHEBI:57279"/>
    </ligand>
</feature>
<feature type="active site" description="Proton acceptor" evidence="4">
    <location>
        <position position="74"/>
    </location>
</feature>